<evidence type="ECO:0000256" key="3">
    <source>
        <dbReference type="ARBA" id="ARBA00023163"/>
    </source>
</evidence>
<keyword evidence="7" id="KW-1185">Reference proteome</keyword>
<dbReference type="PANTHER" id="PTHR30055">
    <property type="entry name" value="HTH-TYPE TRANSCRIPTIONAL REGULATOR RUTR"/>
    <property type="match status" value="1"/>
</dbReference>
<evidence type="ECO:0000256" key="4">
    <source>
        <dbReference type="PROSITE-ProRule" id="PRU00335"/>
    </source>
</evidence>
<evidence type="ECO:0000313" key="7">
    <source>
        <dbReference type="Proteomes" id="UP001596135"/>
    </source>
</evidence>
<reference evidence="7" key="1">
    <citation type="journal article" date="2019" name="Int. J. Syst. Evol. Microbiol.">
        <title>The Global Catalogue of Microorganisms (GCM) 10K type strain sequencing project: providing services to taxonomists for standard genome sequencing and annotation.</title>
        <authorList>
            <consortium name="The Broad Institute Genomics Platform"/>
            <consortium name="The Broad Institute Genome Sequencing Center for Infectious Disease"/>
            <person name="Wu L."/>
            <person name="Ma J."/>
        </authorList>
    </citation>
    <scope>NUCLEOTIDE SEQUENCE [LARGE SCALE GENOMIC DNA]</scope>
    <source>
        <strain evidence="7">CCUG 54522</strain>
    </source>
</reference>
<keyword evidence="3" id="KW-0804">Transcription</keyword>
<dbReference type="Gene3D" id="1.10.10.60">
    <property type="entry name" value="Homeodomain-like"/>
    <property type="match status" value="1"/>
</dbReference>
<organism evidence="6 7">
    <name type="scientific">Nocardioides hankookensis</name>
    <dbReference type="NCBI Taxonomy" id="443157"/>
    <lineage>
        <taxon>Bacteria</taxon>
        <taxon>Bacillati</taxon>
        <taxon>Actinomycetota</taxon>
        <taxon>Actinomycetes</taxon>
        <taxon>Propionibacteriales</taxon>
        <taxon>Nocardioidaceae</taxon>
        <taxon>Nocardioides</taxon>
    </lineage>
</organism>
<name>A0ABW1LLJ0_9ACTN</name>
<dbReference type="RefSeq" id="WP_379156791.1">
    <property type="nucleotide sequence ID" value="NZ_JBHSRJ010000005.1"/>
</dbReference>
<dbReference type="Pfam" id="PF02909">
    <property type="entry name" value="TetR_C_1"/>
    <property type="match status" value="1"/>
</dbReference>
<comment type="caution">
    <text evidence="6">The sequence shown here is derived from an EMBL/GenBank/DDBJ whole genome shotgun (WGS) entry which is preliminary data.</text>
</comment>
<feature type="domain" description="HTH tetR-type" evidence="5">
    <location>
        <begin position="36"/>
        <end position="96"/>
    </location>
</feature>
<feature type="DNA-binding region" description="H-T-H motif" evidence="4">
    <location>
        <begin position="59"/>
        <end position="78"/>
    </location>
</feature>
<dbReference type="Proteomes" id="UP001596135">
    <property type="component" value="Unassembled WGS sequence"/>
</dbReference>
<gene>
    <name evidence="6" type="ORF">ACFPYL_17020</name>
</gene>
<dbReference type="EMBL" id="JBHSRJ010000005">
    <property type="protein sequence ID" value="MFC6044795.1"/>
    <property type="molecule type" value="Genomic_DNA"/>
</dbReference>
<evidence type="ECO:0000256" key="1">
    <source>
        <dbReference type="ARBA" id="ARBA00023015"/>
    </source>
</evidence>
<dbReference type="PROSITE" id="PS50977">
    <property type="entry name" value="HTH_TETR_2"/>
    <property type="match status" value="1"/>
</dbReference>
<evidence type="ECO:0000256" key="2">
    <source>
        <dbReference type="ARBA" id="ARBA00023125"/>
    </source>
</evidence>
<dbReference type="InterPro" id="IPR004111">
    <property type="entry name" value="Repressor_TetR_C"/>
</dbReference>
<keyword evidence="2 4" id="KW-0238">DNA-binding</keyword>
<dbReference type="InterPro" id="IPR036271">
    <property type="entry name" value="Tet_transcr_reg_TetR-rel_C_sf"/>
</dbReference>
<dbReference type="Gene3D" id="1.10.357.10">
    <property type="entry name" value="Tetracycline Repressor, domain 2"/>
    <property type="match status" value="1"/>
</dbReference>
<dbReference type="InterPro" id="IPR050109">
    <property type="entry name" value="HTH-type_TetR-like_transc_reg"/>
</dbReference>
<dbReference type="Pfam" id="PF00440">
    <property type="entry name" value="TetR_N"/>
    <property type="match status" value="1"/>
</dbReference>
<proteinExistence type="predicted"/>
<dbReference type="InterPro" id="IPR009057">
    <property type="entry name" value="Homeodomain-like_sf"/>
</dbReference>
<dbReference type="PANTHER" id="PTHR30055:SF151">
    <property type="entry name" value="TRANSCRIPTIONAL REGULATORY PROTEIN"/>
    <property type="match status" value="1"/>
</dbReference>
<dbReference type="InterPro" id="IPR001647">
    <property type="entry name" value="HTH_TetR"/>
</dbReference>
<sequence>MRVEREQSGGHAAVLSRAMRELWGQRDGVRRGPKPAMSVRAIATAAADLADTDGLDAVTMAALARRMGFTTMSLYRYVDSRQDLLEVMVDEALGEPPELDRTEGWRSQVAAWARAEGGRFLAHPWALSIRLDSPPVGPYSVGWMEAGFIALQATGLGPQQVASSLLAVDGYVRSSVQVSLQYLSGPAADSWADQLRAVLTDGAMPAVRAVLDSGALEDGDAGDDEFTFGLNLLLDGIERRAEQTRRAVARTR</sequence>
<accession>A0ABW1LLJ0</accession>
<keyword evidence="1" id="KW-0805">Transcription regulation</keyword>
<dbReference type="SUPFAM" id="SSF48498">
    <property type="entry name" value="Tetracyclin repressor-like, C-terminal domain"/>
    <property type="match status" value="1"/>
</dbReference>
<dbReference type="SUPFAM" id="SSF46689">
    <property type="entry name" value="Homeodomain-like"/>
    <property type="match status" value="1"/>
</dbReference>
<evidence type="ECO:0000259" key="5">
    <source>
        <dbReference type="PROSITE" id="PS50977"/>
    </source>
</evidence>
<evidence type="ECO:0000313" key="6">
    <source>
        <dbReference type="EMBL" id="MFC6044795.1"/>
    </source>
</evidence>
<protein>
    <submittedName>
        <fullName evidence="6">TetR/AcrR family transcriptional regulator</fullName>
    </submittedName>
</protein>